<dbReference type="Pfam" id="PF00389">
    <property type="entry name" value="2-Hacid_dh"/>
    <property type="match status" value="1"/>
</dbReference>
<evidence type="ECO:0000256" key="6">
    <source>
        <dbReference type="ARBA" id="ARBA00023027"/>
    </source>
</evidence>
<name>A0A3N0BJX3_9ACTN</name>
<dbReference type="SUPFAM" id="SSF52283">
    <property type="entry name" value="Formate/glycerate dehydrogenase catalytic domain-like"/>
    <property type="match status" value="1"/>
</dbReference>
<dbReference type="Gene3D" id="3.30.70.260">
    <property type="match status" value="1"/>
</dbReference>
<dbReference type="InterPro" id="IPR045865">
    <property type="entry name" value="ACT-like_dom_sf"/>
</dbReference>
<accession>A0A3N0BJX3</accession>
<keyword evidence="9" id="KW-0718">Serine biosynthesis</keyword>
<dbReference type="EMBL" id="QICD01000003">
    <property type="protein sequence ID" value="RNL48122.1"/>
    <property type="molecule type" value="Genomic_DNA"/>
</dbReference>
<dbReference type="Gene3D" id="3.40.50.720">
    <property type="entry name" value="NAD(P)-binding Rossmann-like Domain"/>
    <property type="match status" value="2"/>
</dbReference>
<dbReference type="Proteomes" id="UP000278632">
    <property type="component" value="Unassembled WGS sequence"/>
</dbReference>
<evidence type="ECO:0000256" key="8">
    <source>
        <dbReference type="ARBA" id="ARBA00048731"/>
    </source>
</evidence>
<dbReference type="EC" id="1.1.1.95" evidence="9"/>
<dbReference type="InterPro" id="IPR006236">
    <property type="entry name" value="PGDH"/>
</dbReference>
<keyword evidence="9" id="KW-0028">Amino-acid biosynthesis</keyword>
<dbReference type="PROSITE" id="PS51671">
    <property type="entry name" value="ACT"/>
    <property type="match status" value="1"/>
</dbReference>
<organism evidence="11 12">
    <name type="scientific">Paraeggerthella hongkongensis</name>
    <dbReference type="NCBI Taxonomy" id="230658"/>
    <lineage>
        <taxon>Bacteria</taxon>
        <taxon>Bacillati</taxon>
        <taxon>Actinomycetota</taxon>
        <taxon>Coriobacteriia</taxon>
        <taxon>Eggerthellales</taxon>
        <taxon>Eggerthellaceae</taxon>
        <taxon>Paraeggerthella</taxon>
    </lineage>
</organism>
<gene>
    <name evidence="11" type="ORF">DMP08_02900</name>
</gene>
<keyword evidence="5 9" id="KW-0560">Oxidoreductase</keyword>
<dbReference type="SUPFAM" id="SSF51735">
    <property type="entry name" value="NAD(P)-binding Rossmann-fold domains"/>
    <property type="match status" value="1"/>
</dbReference>
<evidence type="ECO:0000256" key="3">
    <source>
        <dbReference type="ARBA" id="ARBA00005854"/>
    </source>
</evidence>
<dbReference type="InterPro" id="IPR029752">
    <property type="entry name" value="D-isomer_DH_CS1"/>
</dbReference>
<comment type="similarity">
    <text evidence="3 9">Belongs to the D-isomer specific 2-hydroxyacid dehydrogenase family.</text>
</comment>
<evidence type="ECO:0000256" key="1">
    <source>
        <dbReference type="ARBA" id="ARBA00003800"/>
    </source>
</evidence>
<dbReference type="OrthoDB" id="9793626at2"/>
<comment type="pathway">
    <text evidence="2 9">Amino-acid biosynthesis; L-serine biosynthesis; L-serine from 3-phospho-D-glycerate: step 1/3.</text>
</comment>
<dbReference type="PANTHER" id="PTHR42938">
    <property type="entry name" value="FORMATE DEHYDROGENASE 1"/>
    <property type="match status" value="1"/>
</dbReference>
<dbReference type="PROSITE" id="PS00065">
    <property type="entry name" value="D_2_HYDROXYACID_DH_1"/>
    <property type="match status" value="1"/>
</dbReference>
<dbReference type="AlphaFoldDB" id="A0A3N0BJX3"/>
<dbReference type="GO" id="GO:0004617">
    <property type="term" value="F:phosphoglycerate dehydrogenase activity"/>
    <property type="evidence" value="ECO:0007669"/>
    <property type="project" value="UniProtKB-UniRule"/>
</dbReference>
<evidence type="ECO:0000256" key="4">
    <source>
        <dbReference type="ARBA" id="ARBA00021582"/>
    </source>
</evidence>
<comment type="catalytic activity">
    <reaction evidence="8 9">
        <text>(2R)-3-phosphoglycerate + NAD(+) = 3-phosphooxypyruvate + NADH + H(+)</text>
        <dbReference type="Rhea" id="RHEA:12641"/>
        <dbReference type="ChEBI" id="CHEBI:15378"/>
        <dbReference type="ChEBI" id="CHEBI:18110"/>
        <dbReference type="ChEBI" id="CHEBI:57540"/>
        <dbReference type="ChEBI" id="CHEBI:57945"/>
        <dbReference type="ChEBI" id="CHEBI:58272"/>
        <dbReference type="EC" id="1.1.1.95"/>
    </reaction>
</comment>
<dbReference type="InterPro" id="IPR029753">
    <property type="entry name" value="D-isomer_DH_CS"/>
</dbReference>
<keyword evidence="6 9" id="KW-0520">NAD</keyword>
<dbReference type="RefSeq" id="WP_123191498.1">
    <property type="nucleotide sequence ID" value="NZ_QICD01000003.1"/>
</dbReference>
<dbReference type="InterPro" id="IPR036291">
    <property type="entry name" value="NAD(P)-bd_dom_sf"/>
</dbReference>
<dbReference type="CDD" id="cd12173">
    <property type="entry name" value="PGDH_4"/>
    <property type="match status" value="1"/>
</dbReference>
<dbReference type="GO" id="GO:0006564">
    <property type="term" value="P:L-serine biosynthetic process"/>
    <property type="evidence" value="ECO:0007669"/>
    <property type="project" value="UniProtKB-UniRule"/>
</dbReference>
<dbReference type="InterPro" id="IPR002912">
    <property type="entry name" value="ACT_dom"/>
</dbReference>
<proteinExistence type="inferred from homology"/>
<evidence type="ECO:0000259" key="10">
    <source>
        <dbReference type="PROSITE" id="PS51671"/>
    </source>
</evidence>
<dbReference type="UniPathway" id="UPA00135">
    <property type="reaction ID" value="UER00196"/>
</dbReference>
<dbReference type="Pfam" id="PF01842">
    <property type="entry name" value="ACT"/>
    <property type="match status" value="1"/>
</dbReference>
<evidence type="ECO:0000256" key="5">
    <source>
        <dbReference type="ARBA" id="ARBA00023002"/>
    </source>
</evidence>
<feature type="domain" description="ACT" evidence="10">
    <location>
        <begin position="453"/>
        <end position="526"/>
    </location>
</feature>
<comment type="catalytic activity">
    <reaction evidence="7">
        <text>(R)-2-hydroxyglutarate + NAD(+) = 2-oxoglutarate + NADH + H(+)</text>
        <dbReference type="Rhea" id="RHEA:49612"/>
        <dbReference type="ChEBI" id="CHEBI:15378"/>
        <dbReference type="ChEBI" id="CHEBI:15801"/>
        <dbReference type="ChEBI" id="CHEBI:16810"/>
        <dbReference type="ChEBI" id="CHEBI:57540"/>
        <dbReference type="ChEBI" id="CHEBI:57945"/>
        <dbReference type="EC" id="1.1.1.399"/>
    </reaction>
</comment>
<dbReference type="FunFam" id="3.40.50.720:FF:000021">
    <property type="entry name" value="D-3-phosphoglycerate dehydrogenase"/>
    <property type="match status" value="1"/>
</dbReference>
<dbReference type="PROSITE" id="PS00670">
    <property type="entry name" value="D_2_HYDROXYACID_DH_2"/>
    <property type="match status" value="1"/>
</dbReference>
<evidence type="ECO:0000256" key="7">
    <source>
        <dbReference type="ARBA" id="ARBA00048126"/>
    </source>
</evidence>
<sequence length="526" mass="55440">MTKKVLVSEKLAEAGLAVLRDKGIEVDVRLKMTPEELLAAIPDYDGLIVRSATKVTREVIEAGGKLRIIGRAGVGVDNVDVDAATERGVIVCNAPTSNIVSAAEHTMALMLACARNIAPANASMHAGVWERAKFTGVELYEKTLAIFGLGRIGGLVAERARAFGMKLVGYDPYCSPERAEQLGVTLYDDVDAIVPLADFITVHLPKTKETIGMFGPEQYAAMKDGVILVNAARGGIFNVDSLADFLAAGKIGAVGLDVYETEPCRESPLHEFENAILTPHLGASTLEAQLRAGVQTAEYVAAGLEGSIVPTALNMAPVPPEVMDTVGPYVPACQMMGSMLAQIHGEIPQFLKLTAAGTLANADLSILVAGTLKGLLSYQNTATVTPVNAEAVAKRHGIRIDTLSSADASGYASTVSIVADGTEVACTLAGEAQAARLVSLLGYKMDIAPASQSLVFEYEDAPGRVGTIGTILGEAGINITTMQIGTKPEERCALVYMNVEGTVDDEVLAKLRAGLVDLKNLWYIKL</sequence>
<dbReference type="Gene3D" id="3.30.1330.90">
    <property type="entry name" value="D-3-phosphoglycerate dehydrogenase, domain 3"/>
    <property type="match status" value="1"/>
</dbReference>
<dbReference type="InterPro" id="IPR006140">
    <property type="entry name" value="D-isomer_DH_NAD-bd"/>
</dbReference>
<dbReference type="PANTHER" id="PTHR42938:SF47">
    <property type="entry name" value="HYDROXYPYRUVATE REDUCTASE"/>
    <property type="match status" value="1"/>
</dbReference>
<dbReference type="SUPFAM" id="SSF55021">
    <property type="entry name" value="ACT-like"/>
    <property type="match status" value="1"/>
</dbReference>
<dbReference type="Pfam" id="PF19304">
    <property type="entry name" value="PGDH_inter"/>
    <property type="match status" value="1"/>
</dbReference>
<keyword evidence="12" id="KW-1185">Reference proteome</keyword>
<dbReference type="GO" id="GO:0051287">
    <property type="term" value="F:NAD binding"/>
    <property type="evidence" value="ECO:0007669"/>
    <property type="project" value="UniProtKB-UniRule"/>
</dbReference>
<protein>
    <recommendedName>
        <fullName evidence="4 9">D-3-phosphoglycerate dehydrogenase</fullName>
        <ecNumber evidence="9">1.1.1.95</ecNumber>
    </recommendedName>
</protein>
<reference evidence="12" key="1">
    <citation type="submission" date="2018-05" db="EMBL/GenBank/DDBJ databases">
        <title>Genome Sequencing of selected type strains of the family Eggerthellaceae.</title>
        <authorList>
            <person name="Danylec N."/>
            <person name="Stoll D.A."/>
            <person name="Doetsch A."/>
            <person name="Huch M."/>
        </authorList>
    </citation>
    <scope>NUCLEOTIDE SEQUENCE [LARGE SCALE GENOMIC DNA]</scope>
    <source>
        <strain evidence="12">DSM 16106</strain>
    </source>
</reference>
<dbReference type="NCBIfam" id="TIGR01327">
    <property type="entry name" value="PGDH"/>
    <property type="match status" value="1"/>
</dbReference>
<dbReference type="SUPFAM" id="SSF143548">
    <property type="entry name" value="Serine metabolism enzymes domain"/>
    <property type="match status" value="1"/>
</dbReference>
<comment type="function">
    <text evidence="1">Catalyzes the reversible oxidation of 3-phospho-D-glycerate to 3-phosphonooxypyruvate, the first step of the phosphorylated L-serine biosynthesis pathway. Also catalyzes the reversible oxidation of 2-hydroxyglutarate to 2-oxoglutarate.</text>
</comment>
<dbReference type="InterPro" id="IPR045626">
    <property type="entry name" value="PGDH_ASB_dom"/>
</dbReference>
<evidence type="ECO:0000313" key="12">
    <source>
        <dbReference type="Proteomes" id="UP000278632"/>
    </source>
</evidence>
<comment type="caution">
    <text evidence="11">The sequence shown here is derived from an EMBL/GenBank/DDBJ whole genome shotgun (WGS) entry which is preliminary data.</text>
</comment>
<evidence type="ECO:0000313" key="11">
    <source>
        <dbReference type="EMBL" id="RNL48122.1"/>
    </source>
</evidence>
<evidence type="ECO:0000256" key="9">
    <source>
        <dbReference type="RuleBase" id="RU363003"/>
    </source>
</evidence>
<dbReference type="InterPro" id="IPR029009">
    <property type="entry name" value="ASB_dom_sf"/>
</dbReference>
<dbReference type="Pfam" id="PF02826">
    <property type="entry name" value="2-Hacid_dh_C"/>
    <property type="match status" value="1"/>
</dbReference>
<dbReference type="InterPro" id="IPR006139">
    <property type="entry name" value="D-isomer_2_OHA_DH_cat_dom"/>
</dbReference>
<evidence type="ECO:0000256" key="2">
    <source>
        <dbReference type="ARBA" id="ARBA00005216"/>
    </source>
</evidence>